<keyword evidence="1" id="KW-1133">Transmembrane helix</keyword>
<accession>A0A9W9Z3W6</accession>
<evidence type="ECO:0008006" key="4">
    <source>
        <dbReference type="Google" id="ProtNLM"/>
    </source>
</evidence>
<dbReference type="PANTHER" id="PTHR34284:SF1">
    <property type="entry name" value="FG-GAP REPEAT-CONTAINING PROTEIN"/>
    <property type="match status" value="1"/>
</dbReference>
<organism evidence="2 3">
    <name type="scientific">Desmophyllum pertusum</name>
    <dbReference type="NCBI Taxonomy" id="174260"/>
    <lineage>
        <taxon>Eukaryota</taxon>
        <taxon>Metazoa</taxon>
        <taxon>Cnidaria</taxon>
        <taxon>Anthozoa</taxon>
        <taxon>Hexacorallia</taxon>
        <taxon>Scleractinia</taxon>
        <taxon>Caryophylliina</taxon>
        <taxon>Caryophylliidae</taxon>
        <taxon>Desmophyllum</taxon>
    </lineage>
</organism>
<evidence type="ECO:0000256" key="1">
    <source>
        <dbReference type="SAM" id="Phobius"/>
    </source>
</evidence>
<evidence type="ECO:0000313" key="2">
    <source>
        <dbReference type="EMBL" id="KAJ7374602.1"/>
    </source>
</evidence>
<feature type="transmembrane region" description="Helical" evidence="1">
    <location>
        <begin position="624"/>
        <end position="648"/>
    </location>
</feature>
<evidence type="ECO:0000313" key="3">
    <source>
        <dbReference type="Proteomes" id="UP001163046"/>
    </source>
</evidence>
<reference evidence="2" key="1">
    <citation type="submission" date="2023-01" db="EMBL/GenBank/DDBJ databases">
        <title>Genome assembly of the deep-sea coral Lophelia pertusa.</title>
        <authorList>
            <person name="Herrera S."/>
            <person name="Cordes E."/>
        </authorList>
    </citation>
    <scope>NUCLEOTIDE SEQUENCE</scope>
    <source>
        <strain evidence="2">USNM1676648</strain>
        <tissue evidence="2">Polyp</tissue>
    </source>
</reference>
<dbReference type="Proteomes" id="UP001163046">
    <property type="component" value="Unassembled WGS sequence"/>
</dbReference>
<comment type="caution">
    <text evidence="2">The sequence shown here is derived from an EMBL/GenBank/DDBJ whole genome shotgun (WGS) entry which is preliminary data.</text>
</comment>
<sequence length="653" mass="72133">MNDPLKLLPVDVTKVRAQDIVVVAAVFVAVFLFRAPNVWELKPSWQLDTISDIKHKTGKNRLPLPIITDLDSDGINELIIATEDSRLKVLMLPPQQGDHDLSSTLPHLHIKTEVVLEANSSKYAFPVALGAGCEHRTVSSLDVCHQIIVVVTSDGMVHCFTDQLELMWMTEIFTDQKGSDSPYFKEIAVLVVPHSGLVLIGGKSAKEEQLQDHLEHNHQHNLSTGLTAEEIAKLPPRRQRYTKTTSEEKEHFSTYALNSRTGAVHWKHEPGDYEATKTSREDLLSAYHFKLALHSSQYHVGEVHWSQYTASLIASLPYRWQHPTDTQLQTAHFVKKQPSPPSKTPRKEIKTNAAQELNRENPNAVVIKRQKSIEVLSLDSGQPLCSYEISKDFTSVGDVNGDNVIDHVTTYFTSERIVKSEVNPCSAVVTSGAKTLFSGSICRASSSLGSFFDSVAEEDFRDERMPVSPLLVPSPPDRTGIFSHLSGQTFKRESIRSYDSVFVVASGRLTSFGPYGELNWQVDTGTSWAKYNPAEKDAGAVFVPNIQAVSTSVGGVMDAVLVTGWKDVALVSQKDGTVLSSHSMPCEPLSPVVHGDFTNDGLMDFVVHCKTSYLGFSLDSAPGYWWTAVWIACGLGTIVIAVLILHFIEEVIS</sequence>
<keyword evidence="1" id="KW-0812">Transmembrane</keyword>
<name>A0A9W9Z3W6_9CNID</name>
<keyword evidence="1" id="KW-0472">Membrane</keyword>
<protein>
    <recommendedName>
        <fullName evidence="4">FG-GAP repeat-containing protein</fullName>
    </recommendedName>
</protein>
<dbReference type="PANTHER" id="PTHR34284">
    <property type="entry name" value="FG-GAP REPEAT-CONTAINING PROTEIN"/>
    <property type="match status" value="1"/>
</dbReference>
<gene>
    <name evidence="2" type="ORF">OS493_004940</name>
</gene>
<dbReference type="AlphaFoldDB" id="A0A9W9Z3W6"/>
<dbReference type="EMBL" id="MU826827">
    <property type="protein sequence ID" value="KAJ7374602.1"/>
    <property type="molecule type" value="Genomic_DNA"/>
</dbReference>
<proteinExistence type="predicted"/>
<dbReference type="OrthoDB" id="270568at2759"/>
<keyword evidence="3" id="KW-1185">Reference proteome</keyword>